<dbReference type="SUPFAM" id="SSF55797">
    <property type="entry name" value="PR-1-like"/>
    <property type="match status" value="1"/>
</dbReference>
<dbReference type="EMBL" id="REGN01002201">
    <property type="protein sequence ID" value="RNA29549.1"/>
    <property type="molecule type" value="Genomic_DNA"/>
</dbReference>
<proteinExistence type="predicted"/>
<dbReference type="Gene3D" id="3.40.33.10">
    <property type="entry name" value="CAP"/>
    <property type="match status" value="1"/>
</dbReference>
<evidence type="ECO:0000313" key="2">
    <source>
        <dbReference type="Proteomes" id="UP000276133"/>
    </source>
</evidence>
<dbReference type="AlphaFoldDB" id="A0A3M7S1L5"/>
<evidence type="ECO:0000313" key="1">
    <source>
        <dbReference type="EMBL" id="RNA29549.1"/>
    </source>
</evidence>
<accession>A0A3M7S1L5</accession>
<keyword evidence="2" id="KW-1185">Reference proteome</keyword>
<comment type="caution">
    <text evidence="1">The sequence shown here is derived from an EMBL/GenBank/DDBJ whole genome shotgun (WGS) entry which is preliminary data.</text>
</comment>
<gene>
    <name evidence="1" type="ORF">BpHYR1_041881</name>
</gene>
<name>A0A3M7S1L5_BRAPC</name>
<dbReference type="STRING" id="10195.A0A3M7S1L5"/>
<reference evidence="1 2" key="1">
    <citation type="journal article" date="2018" name="Sci. Rep.">
        <title>Genomic signatures of local adaptation to the degree of environmental predictability in rotifers.</title>
        <authorList>
            <person name="Franch-Gras L."/>
            <person name="Hahn C."/>
            <person name="Garcia-Roger E.M."/>
            <person name="Carmona M.J."/>
            <person name="Serra M."/>
            <person name="Gomez A."/>
        </authorList>
    </citation>
    <scope>NUCLEOTIDE SEQUENCE [LARGE SCALE GENOMIC DNA]</scope>
    <source>
        <strain evidence="1">HYR1</strain>
    </source>
</reference>
<organism evidence="1 2">
    <name type="scientific">Brachionus plicatilis</name>
    <name type="common">Marine rotifer</name>
    <name type="synonym">Brachionus muelleri</name>
    <dbReference type="NCBI Taxonomy" id="10195"/>
    <lineage>
        <taxon>Eukaryota</taxon>
        <taxon>Metazoa</taxon>
        <taxon>Spiralia</taxon>
        <taxon>Gnathifera</taxon>
        <taxon>Rotifera</taxon>
        <taxon>Eurotatoria</taxon>
        <taxon>Monogononta</taxon>
        <taxon>Pseudotrocha</taxon>
        <taxon>Ploima</taxon>
        <taxon>Brachionidae</taxon>
        <taxon>Brachionus</taxon>
    </lineage>
</organism>
<protein>
    <submittedName>
        <fullName evidence="1">Cysteine-rich venom Mr30-like</fullName>
    </submittedName>
</protein>
<dbReference type="InterPro" id="IPR035940">
    <property type="entry name" value="CAP_sf"/>
</dbReference>
<sequence>MNQLGEMLSCHGSTKKQILNTALGKVVGHYTQVVNSEAIKIGCGGAINDNSKTIIIACNYGVGQSNIENPYKTGSPCSNCGNCFNETLCNCNKLCQNFGVLDLLTCKCNCPGYASGDECENLNCNKTDQEYGCQALDKLDWCVFSNIKPACPHMCGLCTL</sequence>
<dbReference type="Proteomes" id="UP000276133">
    <property type="component" value="Unassembled WGS sequence"/>
</dbReference>
<dbReference type="OrthoDB" id="10043185at2759"/>